<comment type="caution">
    <text evidence="1">The sequence shown here is derived from an EMBL/GenBank/DDBJ whole genome shotgun (WGS) entry which is preliminary data.</text>
</comment>
<dbReference type="Gene3D" id="1.50.10.20">
    <property type="match status" value="1"/>
</dbReference>
<accession>A0A5J4PIU2</accession>
<organism evidence="1">
    <name type="scientific">termite gut metagenome</name>
    <dbReference type="NCBI Taxonomy" id="433724"/>
    <lineage>
        <taxon>unclassified sequences</taxon>
        <taxon>metagenomes</taxon>
        <taxon>organismal metagenomes</taxon>
    </lineage>
</organism>
<sequence length="220" mass="24608">MLQEEKESHTHIGISAAALQYLYLIALSEEKVPAGGDTQKAYSYFLKKASESLASQSLNEKALSAVVLHKAGRINEANAFIASLKEYAVQTDEQGMHFAFNETPYTWREMKVPVHVSVMEALDLTGDEQSVEEMKLWLLKQKQTQQWDSPIATVDAVYALLQRGNNLLENRGDVQIVMGEKVMETLSTNKITGAALGYLKETLTDSNLLNRTKKITVEKR</sequence>
<name>A0A5J4PIU2_9ZZZZ</name>
<dbReference type="EMBL" id="SNRY01007958">
    <property type="protein sequence ID" value="KAA6309415.1"/>
    <property type="molecule type" value="Genomic_DNA"/>
</dbReference>
<gene>
    <name evidence="1" type="ORF">EZS27_039086</name>
</gene>
<reference evidence="1" key="1">
    <citation type="submission" date="2019-03" db="EMBL/GenBank/DDBJ databases">
        <title>Single cell metagenomics reveals metabolic interactions within the superorganism composed of flagellate Streblomastix strix and complex community of Bacteroidetes bacteria on its surface.</title>
        <authorList>
            <person name="Treitli S.C."/>
            <person name="Kolisko M."/>
            <person name="Husnik F."/>
            <person name="Keeling P."/>
            <person name="Hampl V."/>
        </authorList>
    </citation>
    <scope>NUCLEOTIDE SEQUENCE</scope>
    <source>
        <strain evidence="1">STM</strain>
    </source>
</reference>
<protein>
    <submittedName>
        <fullName evidence="1">Uncharacterized protein</fullName>
    </submittedName>
</protein>
<feature type="non-terminal residue" evidence="1">
    <location>
        <position position="220"/>
    </location>
</feature>
<proteinExistence type="predicted"/>
<dbReference type="AlphaFoldDB" id="A0A5J4PIU2"/>
<evidence type="ECO:0000313" key="1">
    <source>
        <dbReference type="EMBL" id="KAA6309415.1"/>
    </source>
</evidence>